<comment type="caution">
    <text evidence="3">The sequence shown here is derived from an EMBL/GenBank/DDBJ whole genome shotgun (WGS) entry which is preliminary data.</text>
</comment>
<evidence type="ECO:0000313" key="3">
    <source>
        <dbReference type="EMBL" id="OPA75205.1"/>
    </source>
</evidence>
<dbReference type="NCBIfam" id="TIGR04378">
    <property type="entry name" value="myo_inos_iolB"/>
    <property type="match status" value="1"/>
</dbReference>
<dbReference type="SUPFAM" id="SSF51182">
    <property type="entry name" value="RmlC-like cupins"/>
    <property type="match status" value="1"/>
</dbReference>
<dbReference type="AlphaFoldDB" id="A0A1T2X5X6"/>
<sequence length="274" mass="30787">MSHYIVRSTSPDDSGNVLTITPQSAGWNYVGFQVFQLESGQTLRQETENNEVCLVILSGKANVFTNDNQYMNIGQRMSVFEQIPPFSVYVPSGNHLHIEAQTVLEIAICSAPAEGRLASRLIAPEQVGVERRGYGSMERMIHNILPEQEEAERLLVVEVFTPAGHWSSYPPHKHDQNNLPDESLLEETYYHKMSPEHGFAVQRVYTDDLSINETLIVHNGDAVLVPCGYHPVSAPPGYNLYYLNVMAGPVRTWKFHNDPNHEWLLTQGKGGGER</sequence>
<dbReference type="Gene3D" id="2.60.120.10">
    <property type="entry name" value="Jelly Rolls"/>
    <property type="match status" value="2"/>
</dbReference>
<keyword evidence="4" id="KW-1185">Reference proteome</keyword>
<accession>A0A1T2X5X6</accession>
<evidence type="ECO:0000256" key="2">
    <source>
        <dbReference type="NCBIfam" id="TIGR04378"/>
    </source>
</evidence>
<dbReference type="EMBL" id="MSZX01000009">
    <property type="protein sequence ID" value="OPA75205.1"/>
    <property type="molecule type" value="Genomic_DNA"/>
</dbReference>
<dbReference type="RefSeq" id="WP_078501279.1">
    <property type="nucleotide sequence ID" value="NZ_MSZX01000009.1"/>
</dbReference>
<keyword evidence="1 3" id="KW-0413">Isomerase</keyword>
<dbReference type="GO" id="GO:0019310">
    <property type="term" value="P:inositol catabolic process"/>
    <property type="evidence" value="ECO:0007669"/>
    <property type="project" value="UniProtKB-UniRule"/>
</dbReference>
<dbReference type="Proteomes" id="UP000190188">
    <property type="component" value="Unassembled WGS sequence"/>
</dbReference>
<dbReference type="PIRSF" id="PIRSF036628">
    <property type="entry name" value="IolB"/>
    <property type="match status" value="1"/>
</dbReference>
<evidence type="ECO:0000313" key="4">
    <source>
        <dbReference type="Proteomes" id="UP000190188"/>
    </source>
</evidence>
<dbReference type="PANTHER" id="PTHR39193:SF1">
    <property type="entry name" value="5-DEOXY-GLUCURONATE ISOMERASE"/>
    <property type="match status" value="1"/>
</dbReference>
<dbReference type="InterPro" id="IPR014710">
    <property type="entry name" value="RmlC-like_jellyroll"/>
</dbReference>
<dbReference type="OrthoDB" id="9799936at2"/>
<dbReference type="GO" id="GO:0102482">
    <property type="term" value="F:5-deoxy-D-glucuronate isomerase activity"/>
    <property type="evidence" value="ECO:0007669"/>
    <property type="project" value="UniProtKB-EC"/>
</dbReference>
<dbReference type="Pfam" id="PF04962">
    <property type="entry name" value="KduI"/>
    <property type="match status" value="1"/>
</dbReference>
<protein>
    <recommendedName>
        <fullName evidence="2">5-deoxy-glucuronate isomerase</fullName>
        <ecNumber evidence="2">5.3.1.30</ecNumber>
    </recommendedName>
</protein>
<dbReference type="InterPro" id="IPR011051">
    <property type="entry name" value="RmlC_Cupin_sf"/>
</dbReference>
<dbReference type="InterPro" id="IPR024203">
    <property type="entry name" value="Deoxy-glucuronate_isom_IolB"/>
</dbReference>
<dbReference type="EC" id="5.3.1.30" evidence="2"/>
<name>A0A1T2X5X6_9BACL</name>
<evidence type="ECO:0000256" key="1">
    <source>
        <dbReference type="ARBA" id="ARBA00023235"/>
    </source>
</evidence>
<dbReference type="InterPro" id="IPR021120">
    <property type="entry name" value="KduI/IolB_isomerase"/>
</dbReference>
<gene>
    <name evidence="3" type="ORF">BVG16_21615</name>
</gene>
<dbReference type="STRING" id="1324314.BVG16_21615"/>
<dbReference type="PANTHER" id="PTHR39193">
    <property type="entry name" value="5-DEOXY-GLUCURONATE ISOMERASE"/>
    <property type="match status" value="1"/>
</dbReference>
<proteinExistence type="predicted"/>
<organism evidence="3 4">
    <name type="scientific">Paenibacillus selenitireducens</name>
    <dbReference type="NCBI Taxonomy" id="1324314"/>
    <lineage>
        <taxon>Bacteria</taxon>
        <taxon>Bacillati</taxon>
        <taxon>Bacillota</taxon>
        <taxon>Bacilli</taxon>
        <taxon>Bacillales</taxon>
        <taxon>Paenibacillaceae</taxon>
        <taxon>Paenibacillus</taxon>
    </lineage>
</organism>
<reference evidence="3 4" key="1">
    <citation type="submission" date="2017-01" db="EMBL/GenBank/DDBJ databases">
        <title>Genome analysis of Paenibacillus selenitrireducens ES3-24.</title>
        <authorList>
            <person name="Xu D."/>
            <person name="Yao R."/>
            <person name="Zheng S."/>
        </authorList>
    </citation>
    <scope>NUCLEOTIDE SEQUENCE [LARGE SCALE GENOMIC DNA]</scope>
    <source>
        <strain evidence="3 4">ES3-24</strain>
    </source>
</reference>
<dbReference type="GO" id="GO:0008880">
    <property type="term" value="F:glucuronate isomerase activity"/>
    <property type="evidence" value="ECO:0007669"/>
    <property type="project" value="InterPro"/>
</dbReference>